<feature type="region of interest" description="Disordered" evidence="1">
    <location>
        <begin position="102"/>
        <end position="138"/>
    </location>
</feature>
<dbReference type="Gramene" id="Tc02v2_t007070.1">
    <property type="protein sequence ID" value="Tc02v2_p007070.1"/>
    <property type="gene ID" value="Tc02v2_g007070"/>
</dbReference>
<gene>
    <name evidence="4" type="primary">LOC18607798</name>
</gene>
<accession>A0AB32VIR8</accession>
<dbReference type="PANTHER" id="PTHR33731:SF2">
    <property type="entry name" value="ORGAN-SPECIFIC PROTEIN S2-LIKE"/>
    <property type="match status" value="1"/>
</dbReference>
<evidence type="ECO:0000256" key="1">
    <source>
        <dbReference type="SAM" id="MobiDB-lite"/>
    </source>
</evidence>
<evidence type="ECO:0000313" key="3">
    <source>
        <dbReference type="Proteomes" id="UP000694886"/>
    </source>
</evidence>
<organism evidence="3 4">
    <name type="scientific">Theobroma cacao</name>
    <name type="common">Cacao</name>
    <name type="synonym">Cocoa</name>
    <dbReference type="NCBI Taxonomy" id="3641"/>
    <lineage>
        <taxon>Eukaryota</taxon>
        <taxon>Viridiplantae</taxon>
        <taxon>Streptophyta</taxon>
        <taxon>Embryophyta</taxon>
        <taxon>Tracheophyta</taxon>
        <taxon>Spermatophyta</taxon>
        <taxon>Magnoliopsida</taxon>
        <taxon>eudicotyledons</taxon>
        <taxon>Gunneridae</taxon>
        <taxon>Pentapetalae</taxon>
        <taxon>rosids</taxon>
        <taxon>malvids</taxon>
        <taxon>Malvales</taxon>
        <taxon>Malvaceae</taxon>
        <taxon>Byttnerioideae</taxon>
        <taxon>Theobroma</taxon>
    </lineage>
</organism>
<dbReference type="PANTHER" id="PTHR33731">
    <property type="entry name" value="PROTEIN, PUTATIVE-RELATED"/>
    <property type="match status" value="1"/>
</dbReference>
<dbReference type="KEGG" id="tcc:18607798"/>
<reference evidence="3" key="1">
    <citation type="journal article" date="1997" name="Nucleic Acids Res.">
        <title>tRNAscan-SE: a program for improved detection of transfer RNA genes in genomic sequence.</title>
        <authorList>
            <person name="Lowe T.M."/>
            <person name="Eddy S.R."/>
        </authorList>
    </citation>
    <scope>NUCLEOTIDE SEQUENCE [LARGE SCALE GENOMIC DNA]</scope>
    <source>
        <strain evidence="3">r\B97-61/B2</strain>
    </source>
</reference>
<sequence>SAIIKSFLSFFAFLSLLLIANTIAAARKDAGEYWRAVMREQAMPEAIEALVRIDAATSSKEKTDCHTPTSFELKEEKILVEAFEPRPNEGEKKSFADYFEPRPNVSAYGDDADLKAEKSSSFTKDRPSIPAYGDDAGLKGEKKSFVSDFEPGPNITVYHD</sequence>
<feature type="compositionally biased region" description="Basic and acidic residues" evidence="1">
    <location>
        <begin position="112"/>
        <end position="127"/>
    </location>
</feature>
<feature type="non-terminal residue" evidence="4">
    <location>
        <position position="1"/>
    </location>
</feature>
<dbReference type="RefSeq" id="XP_007042222.2">
    <property type="nucleotide sequence ID" value="XM_007042160.2"/>
</dbReference>
<feature type="chain" id="PRO_5044341283" evidence="2">
    <location>
        <begin position="27"/>
        <end position="160"/>
    </location>
</feature>
<dbReference type="Pfam" id="PF10950">
    <property type="entry name" value="Organ_specific"/>
    <property type="match status" value="1"/>
</dbReference>
<evidence type="ECO:0000256" key="2">
    <source>
        <dbReference type="SAM" id="SignalP"/>
    </source>
</evidence>
<dbReference type="GeneID" id="18607798"/>
<dbReference type="AlphaFoldDB" id="A0AB32VIR8"/>
<reference evidence="4" key="2">
    <citation type="submission" date="2025-08" db="UniProtKB">
        <authorList>
            <consortium name="RefSeq"/>
        </authorList>
    </citation>
    <scope>IDENTIFICATION</scope>
</reference>
<evidence type="ECO:0000313" key="4">
    <source>
        <dbReference type="RefSeq" id="XP_007042222.2"/>
    </source>
</evidence>
<keyword evidence="2" id="KW-0732">Signal</keyword>
<dbReference type="Proteomes" id="UP000694886">
    <property type="component" value="Chromosome 2"/>
</dbReference>
<protein>
    <submittedName>
        <fullName evidence="4">Organ-specific protein S2</fullName>
    </submittedName>
</protein>
<proteinExistence type="predicted"/>
<dbReference type="InterPro" id="IPR024489">
    <property type="entry name" value="Organ_specific_prot"/>
</dbReference>
<name>A0AB32VIR8_THECC</name>
<feature type="signal peptide" evidence="2">
    <location>
        <begin position="1"/>
        <end position="26"/>
    </location>
</feature>